<dbReference type="EMBL" id="KJ019046">
    <property type="protein sequence ID" value="AIX18653.1"/>
    <property type="molecule type" value="Genomic_DNA"/>
</dbReference>
<evidence type="ECO:0000313" key="42">
    <source>
        <dbReference type="EMBL" id="AIX40648.1"/>
    </source>
</evidence>
<dbReference type="Proteomes" id="UP000185363">
    <property type="component" value="Segment"/>
</dbReference>
<dbReference type="Proteomes" id="UP000185355">
    <property type="component" value="Segment"/>
</dbReference>
<dbReference type="Proteomes" id="UP000185372">
    <property type="component" value="Genome"/>
</dbReference>
<evidence type="ECO:0000313" key="15">
    <source>
        <dbReference type="EMBL" id="AIX22401.1"/>
    </source>
</evidence>
<dbReference type="Proteomes" id="UP000185368">
    <property type="component" value="Segment"/>
</dbReference>
<evidence type="ECO:0000313" key="24">
    <source>
        <dbReference type="EMBL" id="AIX26364.1"/>
    </source>
</evidence>
<feature type="region of interest" description="Disordered" evidence="1">
    <location>
        <begin position="1"/>
        <end position="48"/>
    </location>
</feature>
<evidence type="ECO:0000313" key="50">
    <source>
        <dbReference type="Proteomes" id="UP000185365"/>
    </source>
</evidence>
<dbReference type="EMBL" id="KJ019164">
    <property type="protein sequence ID" value="AIX46766.1"/>
    <property type="molecule type" value="Genomic_DNA"/>
</dbReference>
<dbReference type="EMBL" id="KJ019079">
    <property type="protein sequence ID" value="AIX26146.1"/>
    <property type="molecule type" value="Genomic_DNA"/>
</dbReference>
<evidence type="ECO:0000313" key="48">
    <source>
        <dbReference type="Proteomes" id="UP000185343"/>
    </source>
</evidence>
<sequence>MVRSKVGISGQDLIESKPKKTRQGSGKNTKYAASSRNNKRKVYRGQGR</sequence>
<proteinExistence type="predicted"/>
<evidence type="ECO:0000313" key="41">
    <source>
        <dbReference type="EMBL" id="AIX40429.1"/>
    </source>
</evidence>
<evidence type="ECO:0000313" key="19">
    <source>
        <dbReference type="EMBL" id="AIX25063.1"/>
    </source>
</evidence>
<dbReference type="EMBL" id="KJ019032">
    <property type="protein sequence ID" value="AIX15543.1"/>
    <property type="molecule type" value="Genomic_DNA"/>
</dbReference>
<evidence type="ECO:0000313" key="13">
    <source>
        <dbReference type="EMBL" id="AIX20955.1"/>
    </source>
</evidence>
<evidence type="ECO:0000313" key="40">
    <source>
        <dbReference type="EMBL" id="AIX39793.1"/>
    </source>
</evidence>
<dbReference type="EMBL" id="KJ019120">
    <property type="protein sequence ID" value="AIX36269.1"/>
    <property type="molecule type" value="Genomic_DNA"/>
</dbReference>
<dbReference type="EMBL" id="KJ019136">
    <property type="protein sequence ID" value="AIX39793.1"/>
    <property type="molecule type" value="Genomic_DNA"/>
</dbReference>
<dbReference type="EMBL" id="KJ019070">
    <property type="protein sequence ID" value="AIX24192.1"/>
    <property type="molecule type" value="Genomic_DNA"/>
</dbReference>
<evidence type="ECO:0000313" key="26">
    <source>
        <dbReference type="EMBL" id="AIX34546.1"/>
    </source>
</evidence>
<dbReference type="Proteomes" id="UP000185356">
    <property type="component" value="Segment"/>
</dbReference>
<dbReference type="EMBL" id="KJ019124">
    <property type="protein sequence ID" value="AIX37195.1"/>
    <property type="molecule type" value="Genomic_DNA"/>
</dbReference>
<evidence type="ECO:0000256" key="1">
    <source>
        <dbReference type="SAM" id="MobiDB-lite"/>
    </source>
</evidence>
<dbReference type="Proteomes" id="UP000185384">
    <property type="component" value="Segment"/>
</dbReference>
<dbReference type="EMBL" id="KJ019036">
    <property type="protein sequence ID" value="AIX16374.1"/>
    <property type="molecule type" value="Genomic_DNA"/>
</dbReference>
<evidence type="ECO:0000313" key="16">
    <source>
        <dbReference type="EMBL" id="AIX24192.1"/>
    </source>
</evidence>
<evidence type="ECO:0000313" key="21">
    <source>
        <dbReference type="EMBL" id="AIX25711.1"/>
    </source>
</evidence>
<dbReference type="Proteomes" id="UP000185375">
    <property type="component" value="Segment"/>
</dbReference>
<evidence type="ECO:0000313" key="20">
    <source>
        <dbReference type="EMBL" id="AIX25282.1"/>
    </source>
</evidence>
<dbReference type="EMBL" id="KJ019029">
    <property type="protein sequence ID" value="AIX14898.1"/>
    <property type="molecule type" value="Genomic_DNA"/>
</dbReference>
<dbReference type="Proteomes" id="UP000033003">
    <property type="component" value="Segment"/>
</dbReference>
<dbReference type="Proteomes" id="UP000185366">
    <property type="component" value="Segment"/>
</dbReference>
<dbReference type="Proteomes" id="UP000185353">
    <property type="component" value="Segment"/>
</dbReference>
<dbReference type="Proteomes" id="UP000185348">
    <property type="component" value="Segment"/>
</dbReference>
<dbReference type="EMBL" id="KJ019112">
    <property type="protein sequence ID" value="AIX34546.1"/>
    <property type="molecule type" value="Genomic_DNA"/>
</dbReference>
<dbReference type="EMBL" id="KJ019139">
    <property type="protein sequence ID" value="AIX40429.1"/>
    <property type="molecule type" value="Genomic_DNA"/>
</dbReference>
<evidence type="ECO:0000313" key="11">
    <source>
        <dbReference type="EMBL" id="AIX19090.1"/>
    </source>
</evidence>
<dbReference type="EMBL" id="KJ019072">
    <property type="protein sequence ID" value="AIX24627.1"/>
    <property type="molecule type" value="Genomic_DNA"/>
</dbReference>
<dbReference type="EMBL" id="KJ019074">
    <property type="protein sequence ID" value="AIX25063.1"/>
    <property type="molecule type" value="Genomic_DNA"/>
</dbReference>
<evidence type="ECO:0000313" key="44">
    <source>
        <dbReference type="EMBL" id="AIX46341.1"/>
    </source>
</evidence>
<evidence type="ECO:0000313" key="8">
    <source>
        <dbReference type="EMBL" id="AIX16374.1"/>
    </source>
</evidence>
<protein>
    <submittedName>
        <fullName evidence="29">Uncharacterized protein</fullName>
    </submittedName>
</protein>
<dbReference type="Proteomes" id="UP000185359">
    <property type="component" value="Segment"/>
</dbReference>
<dbReference type="EMBL" id="KJ019047">
    <property type="protein sequence ID" value="AIX18871.1"/>
    <property type="molecule type" value="Genomic_DNA"/>
</dbReference>
<organism evidence="29 49">
    <name type="scientific">Synechococcus phage ACG-2014d</name>
    <dbReference type="NCBI Taxonomy" id="1493509"/>
    <lineage>
        <taxon>Viruses</taxon>
        <taxon>Duplodnaviria</taxon>
        <taxon>Heunggongvirae</taxon>
        <taxon>Uroviricota</taxon>
        <taxon>Caudoviricetes</taxon>
        <taxon>Pantevenvirales</taxon>
        <taxon>Kyanoviridae</taxon>
        <taxon>Lowelvirus</taxon>
        <taxon>Lowelvirus tuscon4d</taxon>
    </lineage>
</organism>
<evidence type="ECO:0000313" key="27">
    <source>
        <dbReference type="EMBL" id="AIX34766.1"/>
    </source>
</evidence>
<evidence type="ECO:0000313" key="12">
    <source>
        <dbReference type="EMBL" id="AIX19523.1"/>
    </source>
</evidence>
<dbReference type="Proteomes" id="UP000185364">
    <property type="component" value="Segment"/>
</dbReference>
<evidence type="ECO:0000313" key="28">
    <source>
        <dbReference type="EMBL" id="AIX35612.1"/>
    </source>
</evidence>
<evidence type="ECO:0000313" key="9">
    <source>
        <dbReference type="EMBL" id="AIX18653.1"/>
    </source>
</evidence>
<dbReference type="EMBL" id="KJ019119">
    <property type="protein sequence ID" value="AIX36051.1"/>
    <property type="molecule type" value="Genomic_DNA"/>
</dbReference>
<dbReference type="EMBL" id="KJ019121">
    <property type="protein sequence ID" value="AIX36486.1"/>
    <property type="molecule type" value="Genomic_DNA"/>
</dbReference>
<accession>A0A0E3FV32</accession>
<dbReference type="GeneID" id="24171478"/>
<evidence type="ECO:0000313" key="25">
    <source>
        <dbReference type="EMBL" id="AIX27000.1"/>
    </source>
</evidence>
<dbReference type="Proteomes" id="UP000185345">
    <property type="component" value="Segment"/>
</dbReference>
<evidence type="ECO:0000313" key="37">
    <source>
        <dbReference type="EMBL" id="AIX38282.1"/>
    </source>
</evidence>
<dbReference type="EMBL" id="KJ019035">
    <property type="protein sequence ID" value="AIX16189.1"/>
    <property type="molecule type" value="Genomic_DNA"/>
</dbReference>
<evidence type="ECO:0000313" key="30">
    <source>
        <dbReference type="EMBL" id="AIX36051.1"/>
    </source>
</evidence>
<dbReference type="EMBL" id="KJ019080">
    <property type="protein sequence ID" value="AIX26364.1"/>
    <property type="molecule type" value="Genomic_DNA"/>
</dbReference>
<dbReference type="EMBL" id="KJ019078">
    <property type="protein sequence ID" value="AIX25929.1"/>
    <property type="molecule type" value="Genomic_DNA"/>
</dbReference>
<dbReference type="Proteomes" id="UP000185377">
    <property type="component" value="Segment"/>
</dbReference>
<evidence type="ECO:0000313" key="49">
    <source>
        <dbReference type="Proteomes" id="UP000185352"/>
    </source>
</evidence>
<dbReference type="Proteomes" id="UP000185357">
    <property type="component" value="Segment"/>
</dbReference>
<dbReference type="Proteomes" id="UP000185369">
    <property type="component" value="Segment"/>
</dbReference>
<dbReference type="KEGG" id="vg:24171478"/>
<dbReference type="Proteomes" id="UP000185382">
    <property type="component" value="Segment"/>
</dbReference>
<dbReference type="Proteomes" id="UP000185376">
    <property type="component" value="Segment"/>
</dbReference>
<evidence type="ECO:0000313" key="39">
    <source>
        <dbReference type="EMBL" id="AIX38718.1"/>
    </source>
</evidence>
<dbReference type="Proteomes" id="UP000185361">
    <property type="component" value="Segment"/>
</dbReference>
<dbReference type="Proteomes" id="UP000185347">
    <property type="component" value="Segment"/>
</dbReference>
<evidence type="ECO:0000313" key="6">
    <source>
        <dbReference type="EMBL" id="AIX15972.1"/>
    </source>
</evidence>
<dbReference type="Proteomes" id="UP000185346">
    <property type="component" value="Segment"/>
</dbReference>
<evidence type="ECO:0000313" key="22">
    <source>
        <dbReference type="EMBL" id="AIX25929.1"/>
    </source>
</evidence>
<dbReference type="EMBL" id="KJ019162">
    <property type="protein sequence ID" value="AIX46341.1"/>
    <property type="molecule type" value="Genomic_DNA"/>
</dbReference>
<evidence type="ECO:0000313" key="43">
    <source>
        <dbReference type="EMBL" id="AIX45904.1"/>
    </source>
</evidence>
<feature type="compositionally biased region" description="Basic residues" evidence="1">
    <location>
        <begin position="37"/>
        <end position="48"/>
    </location>
</feature>
<name>A0A0E3FV32_9CAUD</name>
<evidence type="ECO:0000313" key="4">
    <source>
        <dbReference type="EMBL" id="AIX15325.1"/>
    </source>
</evidence>
<dbReference type="EMBL" id="KJ019125">
    <property type="protein sequence ID" value="AIX37413.1"/>
    <property type="molecule type" value="Genomic_DNA"/>
</dbReference>
<dbReference type="EMBL" id="KJ019062">
    <property type="protein sequence ID" value="AIX22401.1"/>
    <property type="molecule type" value="Genomic_DNA"/>
</dbReference>
<dbReference type="Proteomes" id="UP000185365">
    <property type="component" value="Segment"/>
</dbReference>
<keyword evidence="50" id="KW-1185">Reference proteome</keyword>
<dbReference type="EMBL" id="KJ019118">
    <property type="protein sequence ID" value="AIX35830.1"/>
    <property type="molecule type" value="Genomic_DNA"/>
</dbReference>
<dbReference type="EMBL" id="KJ019048">
    <property type="protein sequence ID" value="AIX19090.1"/>
    <property type="molecule type" value="Genomic_DNA"/>
</dbReference>
<dbReference type="Proteomes" id="UP000185367">
    <property type="component" value="Segment"/>
</dbReference>
<evidence type="ECO:0000313" key="3">
    <source>
        <dbReference type="EMBL" id="AIX14898.1"/>
    </source>
</evidence>
<dbReference type="Proteomes" id="UP000185352">
    <property type="component" value="Segment"/>
</dbReference>
<evidence type="ECO:0000313" key="47">
    <source>
        <dbReference type="Proteomes" id="UP000033003"/>
    </source>
</evidence>
<evidence type="ECO:0000313" key="29">
    <source>
        <dbReference type="EMBL" id="AIX35830.1"/>
    </source>
</evidence>
<dbReference type="EMBL" id="KJ019083">
    <property type="protein sequence ID" value="AIX27000.1"/>
    <property type="molecule type" value="Genomic_DNA"/>
</dbReference>
<dbReference type="Proteomes" id="UP000185343">
    <property type="component" value="Segment"/>
</dbReference>
<dbReference type="Proteomes" id="UP000220606">
    <property type="component" value="Segment"/>
</dbReference>
<dbReference type="Proteomes" id="UP000185373">
    <property type="component" value="Segment"/>
</dbReference>
<dbReference type="EMBL" id="KJ019050">
    <property type="protein sequence ID" value="AIX19523.1"/>
    <property type="molecule type" value="Genomic_DNA"/>
</dbReference>
<reference evidence="47 48" key="1">
    <citation type="submission" date="2013-12" db="EMBL/GenBank/DDBJ databases">
        <title>Ecological redundancy of diverse viral populations within a natural community.</title>
        <authorList>
            <person name="Gregory A.C."/>
            <person name="LaButti K."/>
            <person name="Copeland A."/>
            <person name="Woyke T."/>
            <person name="Sullivan M.B."/>
        </authorList>
    </citation>
    <scope>NUCLEOTIDE SEQUENCE [LARGE SCALE GENOMIC DNA]</scope>
    <source>
        <strain evidence="40">Syn7803C102</strain>
        <strain evidence="41">Syn7803C108</strain>
        <strain evidence="42">Syn7803C109</strain>
        <strain evidence="43">Syn7803C35</strain>
        <strain evidence="44">Syn7803C37</strain>
        <strain evidence="45">Syn7803C39</strain>
        <strain evidence="46">Syn7803C40</strain>
        <strain evidence="2">Syn7803C45</strain>
        <strain evidence="3">Syn7803C46</strain>
        <strain evidence="4">Syn7803C48</strain>
        <strain evidence="5">Syn7803C49</strain>
        <strain evidence="6">Syn7803C54</strain>
        <strain evidence="7">Syn7803C55</strain>
        <strain evidence="8">Syn7803C57</strain>
        <strain evidence="9">Syn7803C72</strain>
        <strain evidence="10">Syn7803C73</strain>
        <strain evidence="11">Syn7803C75</strain>
        <strain evidence="12">Syn7803C77</strain>
        <strain evidence="13">Syn7803C88</strain>
        <strain evidence="14">Syn7803C89</strain>
        <strain evidence="15">Syn7803C93</strain>
        <strain evidence="16">Syn7803US104</strain>
        <strain evidence="17">Syn7803US108</strain>
        <strain evidence="18">Syn7803US109</strain>
        <strain evidence="19">Syn7803US110</strain>
        <strain evidence="20">Syn7803US111</strain>
        <strain evidence="21">Syn7803US113</strain>
        <strain evidence="22">Syn7803US114</strain>
        <strain evidence="23">Syn7803US115</strain>
        <strain evidence="24">Syn7803US116</strain>
        <strain evidence="25">Syn7803US122</strain>
        <strain evidence="27">Syn7803US5</strain>
        <strain evidence="26">Syn7803US59</strain>
        <strain evidence="28">Syn7803US63</strain>
        <strain evidence="29">Syn7803US64</strain>
        <strain evidence="30">Syn7803US65</strain>
        <strain evidence="31">Syn7803US71</strain>
        <strain evidence="32">Syn7803US78</strain>
        <strain evidence="33">Syn7803US80</strain>
        <strain evidence="34">Syn7803US82</strain>
        <strain evidence="35">Syn7803US83</strain>
        <strain evidence="36">Syn7803US85</strain>
        <strain evidence="37">Syn7803US89</strain>
        <strain evidence="38">Syn7803US94</strain>
        <strain evidence="39">Syn7803US95</strain>
    </source>
</reference>
<dbReference type="Proteomes" id="UP000185358">
    <property type="component" value="Segment"/>
</dbReference>
<dbReference type="Proteomes" id="UP000185344">
    <property type="component" value="Segment"/>
</dbReference>
<dbReference type="Proteomes" id="UP000185362">
    <property type="component" value="Segment"/>
</dbReference>
<dbReference type="Proteomes" id="UP000185371">
    <property type="component" value="Segment"/>
</dbReference>
<dbReference type="EMBL" id="KJ019075">
    <property type="protein sequence ID" value="AIX25282.1"/>
    <property type="molecule type" value="Genomic_DNA"/>
</dbReference>
<dbReference type="EMBL" id="KJ019129">
    <property type="protein sequence ID" value="AIX38282.1"/>
    <property type="molecule type" value="Genomic_DNA"/>
</dbReference>
<dbReference type="RefSeq" id="YP_009133410.1">
    <property type="nucleotide sequence ID" value="NC_026923.1"/>
</dbReference>
<dbReference type="Proteomes" id="UP000185380">
    <property type="component" value="Segment"/>
</dbReference>
<dbReference type="Proteomes" id="UP000185374">
    <property type="component" value="Segment"/>
</dbReference>
<evidence type="ECO:0000313" key="34">
    <source>
        <dbReference type="EMBL" id="AIX37413.1"/>
    </source>
</evidence>
<dbReference type="EMBL" id="KJ019127">
    <property type="protein sequence ID" value="AIX37849.1"/>
    <property type="molecule type" value="Genomic_DNA"/>
</dbReference>
<dbReference type="EMBL" id="KJ019077">
    <property type="protein sequence ID" value="AIX25711.1"/>
    <property type="molecule type" value="Genomic_DNA"/>
</dbReference>
<evidence type="ECO:0000313" key="23">
    <source>
        <dbReference type="EMBL" id="AIX26146.1"/>
    </source>
</evidence>
<dbReference type="EMBL" id="KJ019056">
    <property type="protein sequence ID" value="AIX20955.1"/>
    <property type="molecule type" value="Genomic_DNA"/>
</dbReference>
<dbReference type="EMBL" id="KJ019057">
    <property type="protein sequence ID" value="AIX21172.1"/>
    <property type="molecule type" value="Genomic_DNA"/>
</dbReference>
<evidence type="ECO:0000313" key="45">
    <source>
        <dbReference type="EMBL" id="AIX46766.1"/>
    </source>
</evidence>
<dbReference type="EMBL" id="KJ019140">
    <property type="protein sequence ID" value="AIX40648.1"/>
    <property type="molecule type" value="Genomic_DNA"/>
</dbReference>
<evidence type="ECO:0000313" key="35">
    <source>
        <dbReference type="EMBL" id="AIX37631.1"/>
    </source>
</evidence>
<dbReference type="EMBL" id="KJ019117">
    <property type="protein sequence ID" value="AIX35612.1"/>
    <property type="molecule type" value="Genomic_DNA"/>
</dbReference>
<dbReference type="Proteomes" id="UP000185350">
    <property type="component" value="Segment"/>
</dbReference>
<dbReference type="Proteomes" id="UP000185381">
    <property type="component" value="Genome"/>
</dbReference>
<dbReference type="OrthoDB" id="27555at10239"/>
<dbReference type="Proteomes" id="UP000185385">
    <property type="component" value="Segment"/>
</dbReference>
<dbReference type="Proteomes" id="UP000185386">
    <property type="component" value="Segment"/>
</dbReference>
<dbReference type="EMBL" id="KJ019028">
    <property type="protein sequence ID" value="AIX14679.1"/>
    <property type="molecule type" value="Genomic_DNA"/>
</dbReference>
<evidence type="ECO:0000313" key="14">
    <source>
        <dbReference type="EMBL" id="AIX21172.1"/>
    </source>
</evidence>
<dbReference type="EMBL" id="KJ019160">
    <property type="protein sequence ID" value="AIX45904.1"/>
    <property type="molecule type" value="Genomic_DNA"/>
</dbReference>
<evidence type="ECO:0000313" key="2">
    <source>
        <dbReference type="EMBL" id="AIX14679.1"/>
    </source>
</evidence>
<dbReference type="EMBL" id="KJ019126">
    <property type="protein sequence ID" value="AIX37631.1"/>
    <property type="molecule type" value="Genomic_DNA"/>
</dbReference>
<feature type="compositionally biased region" description="Polar residues" evidence="1">
    <location>
        <begin position="23"/>
        <end position="36"/>
    </location>
</feature>
<evidence type="ECO:0000313" key="38">
    <source>
        <dbReference type="EMBL" id="AIX38499.1"/>
    </source>
</evidence>
<evidence type="ECO:0000313" key="46">
    <source>
        <dbReference type="EMBL" id="AIX46983.1"/>
    </source>
</evidence>
<evidence type="ECO:0000313" key="36">
    <source>
        <dbReference type="EMBL" id="AIX37849.1"/>
    </source>
</evidence>
<evidence type="ECO:0000313" key="7">
    <source>
        <dbReference type="EMBL" id="AIX16189.1"/>
    </source>
</evidence>
<evidence type="ECO:0000313" key="5">
    <source>
        <dbReference type="EMBL" id="AIX15543.1"/>
    </source>
</evidence>
<dbReference type="Proteomes" id="UP000185360">
    <property type="component" value="Genome"/>
</dbReference>
<gene>
    <name evidence="40" type="ORF">Syn7803C102_67</name>
    <name evidence="41" type="ORF">Syn7803C108_67</name>
    <name evidence="42" type="ORF">Syn7803C109_67</name>
    <name evidence="43" type="ORF">Syn7803C35_67</name>
    <name evidence="44" type="ORF">Syn7803C37_68</name>
    <name evidence="45" type="ORF">Syn7803C39_67</name>
    <name evidence="46" type="ORF">Syn7803C40_67</name>
    <name evidence="2" type="ORF">Syn7803C45_68</name>
    <name evidence="3" type="ORF">Syn7803C46_67</name>
    <name evidence="4" type="ORF">Syn7803C48_67</name>
    <name evidence="5" type="ORF">Syn7803C49_67</name>
    <name evidence="6" type="ORF">Syn7803C54_67</name>
    <name evidence="7" type="ORF">Syn7803C55_64</name>
    <name evidence="8" type="ORF">Syn7803C57_67</name>
    <name evidence="9" type="ORF">Syn7803C72_67</name>
    <name evidence="10" type="ORF">Syn7803C73_67</name>
    <name evidence="11" type="ORF">Syn7803C75_68</name>
    <name evidence="12" type="ORF">Syn7803C77_66</name>
    <name evidence="13" type="ORF">Syn7803C88_67</name>
    <name evidence="14" type="ORF">Syn7803C89_67</name>
    <name evidence="15" type="ORF">Syn7803C93_67</name>
    <name evidence="16" type="ORF">Syn7803US104_67</name>
    <name evidence="17" type="ORF">Syn7803US108_67</name>
    <name evidence="18" type="ORF">Syn7803US109_68</name>
    <name evidence="19" type="ORF">Syn7803US110_67</name>
    <name evidence="20" type="ORF">Syn7803US111_67</name>
    <name evidence="21" type="ORF">Syn7803US113_67</name>
    <name evidence="22" type="ORF">Syn7803US114_67</name>
    <name evidence="23" type="ORF">Syn7803US115_66</name>
    <name evidence="24" type="ORF">Syn7803US116_67</name>
    <name evidence="25" type="ORF">Syn7803US122_67</name>
    <name evidence="26" type="ORF">Syn7803US59_67</name>
    <name evidence="27" type="ORF">Syn7803US5_68</name>
    <name evidence="28" type="ORF">Syn7803US63_66</name>
    <name evidence="29" type="ORF">Syn7803US64_67</name>
    <name evidence="30" type="ORF">Syn7803US65_69</name>
    <name evidence="31" type="ORF">Syn7803US71_67</name>
    <name evidence="32" type="ORF">Syn7803US78_67</name>
    <name evidence="33" type="ORF">Syn7803US80_69</name>
    <name evidence="34" type="ORF">Syn7803US82_67</name>
    <name evidence="35" type="ORF">Syn7803US83_67</name>
    <name evidence="36" type="ORF">Syn7803US85_67</name>
    <name evidence="37" type="ORF">Syn7803US89_67</name>
    <name evidence="38" type="ORF">Syn7803US94_67</name>
    <name evidence="39" type="ORF">Syn7803US95_68</name>
</gene>
<dbReference type="Proteomes" id="UP000185349">
    <property type="component" value="Segment"/>
</dbReference>
<evidence type="ECO:0000313" key="10">
    <source>
        <dbReference type="EMBL" id="AIX18871.1"/>
    </source>
</evidence>
<dbReference type="Proteomes" id="UP000185379">
    <property type="component" value="Segment"/>
</dbReference>
<dbReference type="EMBL" id="KJ019031">
    <property type="protein sequence ID" value="AIX15325.1"/>
    <property type="molecule type" value="Genomic_DNA"/>
</dbReference>
<dbReference type="EMBL" id="KJ019113">
    <property type="protein sequence ID" value="AIX34766.1"/>
    <property type="molecule type" value="Genomic_DNA"/>
</dbReference>
<dbReference type="Proteomes" id="UP000185370">
    <property type="component" value="Segment"/>
</dbReference>
<dbReference type="EMBL" id="KJ019130">
    <property type="protein sequence ID" value="AIX38499.1"/>
    <property type="molecule type" value="Genomic_DNA"/>
</dbReference>
<dbReference type="EMBL" id="KJ019131">
    <property type="protein sequence ID" value="AIX38718.1"/>
    <property type="molecule type" value="Genomic_DNA"/>
</dbReference>
<evidence type="ECO:0000313" key="31">
    <source>
        <dbReference type="EMBL" id="AIX36269.1"/>
    </source>
</evidence>
<dbReference type="Proteomes" id="UP000185378">
    <property type="component" value="Segment"/>
</dbReference>
<dbReference type="Proteomes" id="UP000185383">
    <property type="component" value="Segment"/>
</dbReference>
<dbReference type="Proteomes" id="UP000185351">
    <property type="component" value="Segment"/>
</dbReference>
<dbReference type="EMBL" id="KJ019073">
    <property type="protein sequence ID" value="AIX24846.1"/>
    <property type="molecule type" value="Genomic_DNA"/>
</dbReference>
<evidence type="ECO:0000313" key="33">
    <source>
        <dbReference type="EMBL" id="AIX37195.1"/>
    </source>
</evidence>
<evidence type="ECO:0000313" key="18">
    <source>
        <dbReference type="EMBL" id="AIX24846.1"/>
    </source>
</evidence>
<dbReference type="EMBL" id="KJ019034">
    <property type="protein sequence ID" value="AIX15972.1"/>
    <property type="molecule type" value="Genomic_DNA"/>
</dbReference>
<evidence type="ECO:0000313" key="32">
    <source>
        <dbReference type="EMBL" id="AIX36486.1"/>
    </source>
</evidence>
<evidence type="ECO:0000313" key="17">
    <source>
        <dbReference type="EMBL" id="AIX24627.1"/>
    </source>
</evidence>
<dbReference type="EMBL" id="KJ019165">
    <property type="protein sequence ID" value="AIX46983.1"/>
    <property type="molecule type" value="Genomic_DNA"/>
</dbReference>